<feature type="region of interest" description="Disordered" evidence="1">
    <location>
        <begin position="42"/>
        <end position="210"/>
    </location>
</feature>
<reference evidence="3" key="1">
    <citation type="journal article" date="2019" name="Nat. Commun.">
        <title>The genome of broomcorn millet.</title>
        <authorList>
            <person name="Zou C."/>
            <person name="Miki D."/>
            <person name="Li D."/>
            <person name="Tang Q."/>
            <person name="Xiao L."/>
            <person name="Rajput S."/>
            <person name="Deng P."/>
            <person name="Jia W."/>
            <person name="Huang R."/>
            <person name="Zhang M."/>
            <person name="Sun Y."/>
            <person name="Hu J."/>
            <person name="Fu X."/>
            <person name="Schnable P.S."/>
            <person name="Li F."/>
            <person name="Zhang H."/>
            <person name="Feng B."/>
            <person name="Zhu X."/>
            <person name="Liu R."/>
            <person name="Schnable J.C."/>
            <person name="Zhu J.-K."/>
            <person name="Zhang H."/>
        </authorList>
    </citation>
    <scope>NUCLEOTIDE SEQUENCE [LARGE SCALE GENOMIC DNA]</scope>
</reference>
<gene>
    <name evidence="2" type="ORF">C2845_PM03G28980</name>
</gene>
<feature type="compositionally biased region" description="Basic residues" evidence="1">
    <location>
        <begin position="164"/>
        <end position="173"/>
    </location>
</feature>
<evidence type="ECO:0000256" key="1">
    <source>
        <dbReference type="SAM" id="MobiDB-lite"/>
    </source>
</evidence>
<feature type="compositionally biased region" description="Basic and acidic residues" evidence="1">
    <location>
        <begin position="153"/>
        <end position="163"/>
    </location>
</feature>
<keyword evidence="3" id="KW-1185">Reference proteome</keyword>
<dbReference type="AlphaFoldDB" id="A0A3L6T6I6"/>
<accession>A0A3L6T6I6</accession>
<comment type="caution">
    <text evidence="2">The sequence shown here is derived from an EMBL/GenBank/DDBJ whole genome shotgun (WGS) entry which is preliminary data.</text>
</comment>
<dbReference type="EMBL" id="PQIB02000002">
    <property type="protein sequence ID" value="RLN33891.1"/>
    <property type="molecule type" value="Genomic_DNA"/>
</dbReference>
<protein>
    <submittedName>
        <fullName evidence="2">Uncharacterized protein</fullName>
    </submittedName>
</protein>
<feature type="compositionally biased region" description="Basic residues" evidence="1">
    <location>
        <begin position="201"/>
        <end position="210"/>
    </location>
</feature>
<evidence type="ECO:0000313" key="2">
    <source>
        <dbReference type="EMBL" id="RLN33891.1"/>
    </source>
</evidence>
<dbReference type="Proteomes" id="UP000275267">
    <property type="component" value="Unassembled WGS sequence"/>
</dbReference>
<sequence length="210" mass="21925">MTNGTHTAVYDIWDPPVLSPPPFFFLSLLCFSALSCSPPPRPRPPLLRPAQRLSSSPAAAQTPLLPARGEGGTPGGPFPPAAKEARAAAPPRLRRTAGQALTAAQTPGHPLERPKEGVGARSWAAGRRRGCSSGGGAAGAQAAAGVPTRRPARLREEQGGAKEKGRRCRPSSRRRSEGTGAALPAPTLCHSAEESACARSIGRRQAARRW</sequence>
<organism evidence="2 3">
    <name type="scientific">Panicum miliaceum</name>
    <name type="common">Proso millet</name>
    <name type="synonym">Broomcorn millet</name>
    <dbReference type="NCBI Taxonomy" id="4540"/>
    <lineage>
        <taxon>Eukaryota</taxon>
        <taxon>Viridiplantae</taxon>
        <taxon>Streptophyta</taxon>
        <taxon>Embryophyta</taxon>
        <taxon>Tracheophyta</taxon>
        <taxon>Spermatophyta</taxon>
        <taxon>Magnoliopsida</taxon>
        <taxon>Liliopsida</taxon>
        <taxon>Poales</taxon>
        <taxon>Poaceae</taxon>
        <taxon>PACMAD clade</taxon>
        <taxon>Panicoideae</taxon>
        <taxon>Panicodae</taxon>
        <taxon>Paniceae</taxon>
        <taxon>Panicinae</taxon>
        <taxon>Panicum</taxon>
        <taxon>Panicum sect. Panicum</taxon>
    </lineage>
</organism>
<name>A0A3L6T6I6_PANMI</name>
<proteinExistence type="predicted"/>
<evidence type="ECO:0000313" key="3">
    <source>
        <dbReference type="Proteomes" id="UP000275267"/>
    </source>
</evidence>
<feature type="compositionally biased region" description="Low complexity" evidence="1">
    <location>
        <begin position="48"/>
        <end position="57"/>
    </location>
</feature>